<dbReference type="EMBL" id="DYXB01000077">
    <property type="protein sequence ID" value="HJF10092.1"/>
    <property type="molecule type" value="Genomic_DNA"/>
</dbReference>
<evidence type="ECO:0000313" key="1">
    <source>
        <dbReference type="EMBL" id="HJF10092.1"/>
    </source>
</evidence>
<gene>
    <name evidence="1" type="ORF">K8V23_04785</name>
</gene>
<sequence length="133" mass="14851">MSKIIIDTKILPIKVDQVEVVPTGAVGDISRETMIKLLESADPKENEEYVDFIKRQTDAKKAALDLLKLVLGLSTKQIDKINSELEESTIDNYVGYVESLLQGLATGSYADFVKEQDEDNEEVTDPKSKEDED</sequence>
<protein>
    <submittedName>
        <fullName evidence="1">Uncharacterized protein</fullName>
    </submittedName>
</protein>
<accession>A0A921K6G8</accession>
<dbReference type="Pfam" id="PF06896">
    <property type="entry name" value="Phage_TAC_3"/>
    <property type="match status" value="1"/>
</dbReference>
<dbReference type="AlphaFoldDB" id="A0A921K6G8"/>
<name>A0A921K6G8_9LACO</name>
<comment type="caution">
    <text evidence="1">The sequence shown here is derived from an EMBL/GenBank/DDBJ whole genome shotgun (WGS) entry which is preliminary data.</text>
</comment>
<reference evidence="1" key="2">
    <citation type="submission" date="2021-09" db="EMBL/GenBank/DDBJ databases">
        <authorList>
            <person name="Gilroy R."/>
        </authorList>
    </citation>
    <scope>NUCLEOTIDE SEQUENCE</scope>
    <source>
        <strain evidence="1">CHK194-22301</strain>
    </source>
</reference>
<reference evidence="1" key="1">
    <citation type="journal article" date="2021" name="PeerJ">
        <title>Extensive microbial diversity within the chicken gut microbiome revealed by metagenomics and culture.</title>
        <authorList>
            <person name="Gilroy R."/>
            <person name="Ravi A."/>
            <person name="Getino M."/>
            <person name="Pursley I."/>
            <person name="Horton D.L."/>
            <person name="Alikhan N.F."/>
            <person name="Baker D."/>
            <person name="Gharbi K."/>
            <person name="Hall N."/>
            <person name="Watson M."/>
            <person name="Adriaenssens E.M."/>
            <person name="Foster-Nyarko E."/>
            <person name="Jarju S."/>
            <person name="Secka A."/>
            <person name="Antonio M."/>
            <person name="Oren A."/>
            <person name="Chaudhuri R.R."/>
            <person name="La Ragione R."/>
            <person name="Hildebrand F."/>
            <person name="Pallen M.J."/>
        </authorList>
    </citation>
    <scope>NUCLEOTIDE SEQUENCE</scope>
    <source>
        <strain evidence="1">CHK194-22301</strain>
    </source>
</reference>
<organism evidence="1 2">
    <name type="scientific">Lactobacillus crispatus</name>
    <dbReference type="NCBI Taxonomy" id="47770"/>
    <lineage>
        <taxon>Bacteria</taxon>
        <taxon>Bacillati</taxon>
        <taxon>Bacillota</taxon>
        <taxon>Bacilli</taxon>
        <taxon>Lactobacillales</taxon>
        <taxon>Lactobacillaceae</taxon>
        <taxon>Lactobacillus</taxon>
    </lineage>
</organism>
<dbReference type="Proteomes" id="UP000784793">
    <property type="component" value="Unassembled WGS sequence"/>
</dbReference>
<dbReference type="InterPro" id="IPR009681">
    <property type="entry name" value="Phage_TAC_Siphoviridae"/>
</dbReference>
<evidence type="ECO:0000313" key="2">
    <source>
        <dbReference type="Proteomes" id="UP000784793"/>
    </source>
</evidence>
<proteinExistence type="predicted"/>